<dbReference type="Proteomes" id="UP000054481">
    <property type="component" value="Unassembled WGS sequence"/>
</dbReference>
<keyword evidence="4" id="KW-1185">Reference proteome</keyword>
<protein>
    <recommendedName>
        <fullName evidence="5">Siderophore biosynthesis enzyme</fullName>
    </recommendedName>
</protein>
<dbReference type="AlphaFoldDB" id="A0A0F7ZUC5"/>
<accession>A0A0F7ZUC5</accession>
<name>A0A0F7ZUC5_9HYPO</name>
<evidence type="ECO:0000313" key="4">
    <source>
        <dbReference type="Proteomes" id="UP000054481"/>
    </source>
</evidence>
<gene>
    <name evidence="3" type="ORF">HIM_05973</name>
</gene>
<feature type="signal peptide" evidence="2">
    <location>
        <begin position="1"/>
        <end position="17"/>
    </location>
</feature>
<feature type="compositionally biased region" description="Polar residues" evidence="1">
    <location>
        <begin position="135"/>
        <end position="149"/>
    </location>
</feature>
<reference evidence="3 4" key="1">
    <citation type="journal article" date="2014" name="Genome Biol. Evol.">
        <title>Comparative genomics and transcriptomics analyses reveal divergent lifestyle features of nematode endoparasitic fungus Hirsutella minnesotensis.</title>
        <authorList>
            <person name="Lai Y."/>
            <person name="Liu K."/>
            <person name="Zhang X."/>
            <person name="Zhang X."/>
            <person name="Li K."/>
            <person name="Wang N."/>
            <person name="Shu C."/>
            <person name="Wu Y."/>
            <person name="Wang C."/>
            <person name="Bushley K.E."/>
            <person name="Xiang M."/>
            <person name="Liu X."/>
        </authorList>
    </citation>
    <scope>NUCLEOTIDE SEQUENCE [LARGE SCALE GENOMIC DNA]</scope>
    <source>
        <strain evidence="3 4">3608</strain>
    </source>
</reference>
<evidence type="ECO:0000256" key="2">
    <source>
        <dbReference type="SAM" id="SignalP"/>
    </source>
</evidence>
<dbReference type="OrthoDB" id="3942074at2759"/>
<evidence type="ECO:0008006" key="5">
    <source>
        <dbReference type="Google" id="ProtNLM"/>
    </source>
</evidence>
<sequence length="226" mass="22169">MAFRSLIAASLAAAALARTDLQGCTHSDTVVKPTNGGTPYASRIWYVPGSGEVCQMLDCGGGRAPPKTTVPGCPLYRGTETYMPSFINVKTPAAAPAGGSSSTNAPATPTPSTGSGSSMTVMHTTAAPTMGPTEKLSSAPTAAQTTKSSGIPAPAEVSTGTKDDGQSEATGSPMATESMKTSASLPSLSNVINPLPTGAAMGLGSSGAVVGSVLMAGAAAGMMALL</sequence>
<dbReference type="EMBL" id="KQ030524">
    <property type="protein sequence ID" value="KJZ74623.1"/>
    <property type="molecule type" value="Genomic_DNA"/>
</dbReference>
<evidence type="ECO:0000313" key="3">
    <source>
        <dbReference type="EMBL" id="KJZ74623.1"/>
    </source>
</evidence>
<feature type="compositionally biased region" description="Polar residues" evidence="1">
    <location>
        <begin position="167"/>
        <end position="183"/>
    </location>
</feature>
<organism evidence="3 4">
    <name type="scientific">Hirsutella minnesotensis 3608</name>
    <dbReference type="NCBI Taxonomy" id="1043627"/>
    <lineage>
        <taxon>Eukaryota</taxon>
        <taxon>Fungi</taxon>
        <taxon>Dikarya</taxon>
        <taxon>Ascomycota</taxon>
        <taxon>Pezizomycotina</taxon>
        <taxon>Sordariomycetes</taxon>
        <taxon>Hypocreomycetidae</taxon>
        <taxon>Hypocreales</taxon>
        <taxon>Ophiocordycipitaceae</taxon>
        <taxon>Hirsutella</taxon>
    </lineage>
</organism>
<keyword evidence="2" id="KW-0732">Signal</keyword>
<feature type="compositionally biased region" description="Low complexity" evidence="1">
    <location>
        <begin position="93"/>
        <end position="125"/>
    </location>
</feature>
<feature type="chain" id="PRO_5002526009" description="Siderophore biosynthesis enzyme" evidence="2">
    <location>
        <begin position="18"/>
        <end position="226"/>
    </location>
</feature>
<proteinExistence type="predicted"/>
<feature type="region of interest" description="Disordered" evidence="1">
    <location>
        <begin position="93"/>
        <end position="183"/>
    </location>
</feature>
<evidence type="ECO:0000256" key="1">
    <source>
        <dbReference type="SAM" id="MobiDB-lite"/>
    </source>
</evidence>